<comment type="caution">
    <text evidence="1">The sequence shown here is derived from an EMBL/GenBank/DDBJ whole genome shotgun (WGS) entry which is preliminary data.</text>
</comment>
<dbReference type="Proteomes" id="UP000518752">
    <property type="component" value="Unassembled WGS sequence"/>
</dbReference>
<protein>
    <submittedName>
        <fullName evidence="1">Uncharacterized protein</fullName>
    </submittedName>
</protein>
<dbReference type="EMBL" id="JAACJN010000033">
    <property type="protein sequence ID" value="KAF5387371.1"/>
    <property type="molecule type" value="Genomic_DNA"/>
</dbReference>
<gene>
    <name evidence="1" type="ORF">D9757_005762</name>
</gene>
<dbReference type="AlphaFoldDB" id="A0A8H5HQH9"/>
<evidence type="ECO:0000313" key="1">
    <source>
        <dbReference type="EMBL" id="KAF5387371.1"/>
    </source>
</evidence>
<keyword evidence="2" id="KW-1185">Reference proteome</keyword>
<accession>A0A8H5HQH9</accession>
<proteinExistence type="predicted"/>
<reference evidence="1 2" key="1">
    <citation type="journal article" date="2020" name="ISME J.">
        <title>Uncovering the hidden diversity of litter-decomposition mechanisms in mushroom-forming fungi.</title>
        <authorList>
            <person name="Floudas D."/>
            <person name="Bentzer J."/>
            <person name="Ahren D."/>
            <person name="Johansson T."/>
            <person name="Persson P."/>
            <person name="Tunlid A."/>
        </authorList>
    </citation>
    <scope>NUCLEOTIDE SEQUENCE [LARGE SCALE GENOMIC DNA]</scope>
    <source>
        <strain evidence="1 2">CBS 406.79</strain>
    </source>
</reference>
<name>A0A8H5HQH9_9AGAR</name>
<evidence type="ECO:0000313" key="2">
    <source>
        <dbReference type="Proteomes" id="UP000518752"/>
    </source>
</evidence>
<organism evidence="1 2">
    <name type="scientific">Collybiopsis confluens</name>
    <dbReference type="NCBI Taxonomy" id="2823264"/>
    <lineage>
        <taxon>Eukaryota</taxon>
        <taxon>Fungi</taxon>
        <taxon>Dikarya</taxon>
        <taxon>Basidiomycota</taxon>
        <taxon>Agaricomycotina</taxon>
        <taxon>Agaricomycetes</taxon>
        <taxon>Agaricomycetidae</taxon>
        <taxon>Agaricales</taxon>
        <taxon>Marasmiineae</taxon>
        <taxon>Omphalotaceae</taxon>
        <taxon>Collybiopsis</taxon>
    </lineage>
</organism>
<sequence>MKAKKTNEEPLFTQLDCSQFFITMLAKSLNAVILSALVAFLVASPAAAAVPGRRDITATITSVAVIRMVAPVSSQAPTPFVAFVLPASSIAARATSVATPTVPARITDALE</sequence>